<dbReference type="FunFam" id="1.10.150.20:FF:000006">
    <property type="entry name" value="DNA ligase"/>
    <property type="match status" value="1"/>
</dbReference>
<dbReference type="PANTHER" id="PTHR23389:SF9">
    <property type="entry name" value="DNA LIGASE"/>
    <property type="match status" value="1"/>
</dbReference>
<dbReference type="InterPro" id="IPR004150">
    <property type="entry name" value="NAD_DNA_ligase_OB"/>
</dbReference>
<dbReference type="Proteomes" id="UP000823928">
    <property type="component" value="Unassembled WGS sequence"/>
</dbReference>
<feature type="binding site" evidence="14">
    <location>
        <begin position="78"/>
        <end position="79"/>
    </location>
    <ligand>
        <name>NAD(+)</name>
        <dbReference type="ChEBI" id="CHEBI:57540"/>
    </ligand>
</feature>
<dbReference type="Pfam" id="PF03120">
    <property type="entry name" value="OB_DNA_ligase"/>
    <property type="match status" value="1"/>
</dbReference>
<feature type="binding site" evidence="14">
    <location>
        <position position="400"/>
    </location>
    <ligand>
        <name>Zn(2+)</name>
        <dbReference type="ChEBI" id="CHEBI:29105"/>
    </ligand>
</feature>
<evidence type="ECO:0000256" key="14">
    <source>
        <dbReference type="HAMAP-Rule" id="MF_01588"/>
    </source>
</evidence>
<dbReference type="SMART" id="SM00278">
    <property type="entry name" value="HhH1"/>
    <property type="match status" value="3"/>
</dbReference>
<organism evidence="17 18">
    <name type="scientific">Candidatus Scatousia excrementigallinarum</name>
    <dbReference type="NCBI Taxonomy" id="2840935"/>
    <lineage>
        <taxon>Bacteria</taxon>
        <taxon>Candidatus Scatousia</taxon>
    </lineage>
</organism>
<dbReference type="Gene3D" id="3.30.470.30">
    <property type="entry name" value="DNA ligase/mRNA capping enzyme"/>
    <property type="match status" value="1"/>
</dbReference>
<dbReference type="FunFam" id="1.10.287.610:FF:000002">
    <property type="entry name" value="DNA ligase"/>
    <property type="match status" value="1"/>
</dbReference>
<dbReference type="PANTHER" id="PTHR23389">
    <property type="entry name" value="CHROMOSOME TRANSMISSION FIDELITY FACTOR 18"/>
    <property type="match status" value="1"/>
</dbReference>
<proteinExistence type="inferred from homology"/>
<keyword evidence="6 14" id="KW-0479">Metal-binding</keyword>
<dbReference type="NCBIfam" id="TIGR00575">
    <property type="entry name" value="dnlj"/>
    <property type="match status" value="1"/>
</dbReference>
<sequence>MVLDRINFLKDEINKHNYLYYVEDNPVIDDYTFDNLFAELKKLEEEHPEYKTPDSPTQRVGSVSEKFLPYTHKHRLYSLDNTYNYEDLEIWYKKIMEEYGNDVELVCELKIDGLAISLTYENGLFTTGVTRGDGVTGENITQNLKTIRSIPLRLFEDVDVEVRGEVYMPKTSFEKLNEENLEKGEKLFANPRNAAAGSIRQLDSTITAKRDLSIWVYTSIFENLPNPPQTHYESLMYLKKLGFKVNPNIRLCKDVYEAIEYCKEWENKRFELDYATDGVVIKVNSFAIQNDMGFTARAPKWATAFKFPPEEAVTTLEDIELGVGKTGAVTPVAKLKPVLLAGSTVSRASLHNFDEIRRLDVRKGDMVLIKKAAEIIPKVIKVVDTEERKSKRPYRIPKKCPGCLAPLEMREGEVNLYCSNPDCPAIMKAKLEFWASKDAMDIDFVGPSIIQQMYDKQLVLTPVDFYRLTMDDLMKLDLVKEKSASNIFNAIQASKNRSLKRFLTALTIKNVGKETSDILANEYGTLENLMKASIEDLSAINGIGSKMGNDIYEFFHDEKNIKMLDELKSLGVEPPPVELPKSELFKGKTIVITGTLKDMTRDEANELIKKHGGKAASAVSKNTSFVVAGLNPGSKFDKAQRLGVIILTEEEFLEMIKSEEKG</sequence>
<dbReference type="PROSITE" id="PS01056">
    <property type="entry name" value="DNA_LIGASE_N2"/>
    <property type="match status" value="1"/>
</dbReference>
<dbReference type="InterPro" id="IPR013839">
    <property type="entry name" value="DNAligase_adenylation"/>
</dbReference>
<dbReference type="EMBL" id="DVIU01000081">
    <property type="protein sequence ID" value="HIS35771.1"/>
    <property type="molecule type" value="Genomic_DNA"/>
</dbReference>
<comment type="similarity">
    <text evidence="13 14">Belongs to the NAD-dependent DNA ligase family. LigA subfamily.</text>
</comment>
<dbReference type="PROSITE" id="PS50172">
    <property type="entry name" value="BRCT"/>
    <property type="match status" value="1"/>
</dbReference>
<evidence type="ECO:0000259" key="16">
    <source>
        <dbReference type="PROSITE" id="PS50172"/>
    </source>
</evidence>
<name>A0A9D1EXF7_9BACT</name>
<evidence type="ECO:0000256" key="5">
    <source>
        <dbReference type="ARBA" id="ARBA00022705"/>
    </source>
</evidence>
<dbReference type="SUPFAM" id="SSF56091">
    <property type="entry name" value="DNA ligase/mRNA capping enzyme, catalytic domain"/>
    <property type="match status" value="1"/>
</dbReference>
<evidence type="ECO:0000256" key="3">
    <source>
        <dbReference type="ARBA" id="ARBA00013308"/>
    </source>
</evidence>
<dbReference type="Gene3D" id="1.10.287.610">
    <property type="entry name" value="Helix hairpin bin"/>
    <property type="match status" value="1"/>
</dbReference>
<accession>A0A9D1EXF7</accession>
<dbReference type="Pfam" id="PF22745">
    <property type="entry name" value="Nlig-Ia"/>
    <property type="match status" value="1"/>
</dbReference>
<dbReference type="FunFam" id="3.30.470.30:FF:000001">
    <property type="entry name" value="DNA ligase"/>
    <property type="match status" value="1"/>
</dbReference>
<dbReference type="HAMAP" id="MF_01588">
    <property type="entry name" value="DNA_ligase_A"/>
    <property type="match status" value="1"/>
</dbReference>
<evidence type="ECO:0000256" key="1">
    <source>
        <dbReference type="ARBA" id="ARBA00004067"/>
    </source>
</evidence>
<feature type="binding site" evidence="14">
    <location>
        <position position="418"/>
    </location>
    <ligand>
        <name>Zn(2+)</name>
        <dbReference type="ChEBI" id="CHEBI:29105"/>
    </ligand>
</feature>
<dbReference type="SMART" id="SM00292">
    <property type="entry name" value="BRCT"/>
    <property type="match status" value="1"/>
</dbReference>
<dbReference type="PIRSF" id="PIRSF001604">
    <property type="entry name" value="LigA"/>
    <property type="match status" value="1"/>
</dbReference>
<evidence type="ECO:0000256" key="6">
    <source>
        <dbReference type="ARBA" id="ARBA00022723"/>
    </source>
</evidence>
<dbReference type="NCBIfam" id="NF005932">
    <property type="entry name" value="PRK07956.1"/>
    <property type="match status" value="1"/>
</dbReference>
<keyword evidence="5 14" id="KW-0235">DNA replication</keyword>
<dbReference type="InterPro" id="IPR001679">
    <property type="entry name" value="DNA_ligase"/>
</dbReference>
<keyword evidence="14" id="KW-0464">Manganese</keyword>
<protein>
    <recommendedName>
        <fullName evidence="3 14">DNA ligase</fullName>
        <ecNumber evidence="2 14">6.5.1.2</ecNumber>
    </recommendedName>
    <alternativeName>
        <fullName evidence="14">Polydeoxyribonucleotide synthase [NAD(+)]</fullName>
    </alternativeName>
</protein>
<comment type="caution">
    <text evidence="17">The sequence shown here is derived from an EMBL/GenBank/DDBJ whole genome shotgun (WGS) entry which is preliminary data.</text>
</comment>
<feature type="binding site" evidence="14">
    <location>
        <position position="403"/>
    </location>
    <ligand>
        <name>Zn(2+)</name>
        <dbReference type="ChEBI" id="CHEBI:29105"/>
    </ligand>
</feature>
<dbReference type="InterPro" id="IPR012340">
    <property type="entry name" value="NA-bd_OB-fold"/>
</dbReference>
<feature type="binding site" evidence="14">
    <location>
        <position position="165"/>
    </location>
    <ligand>
        <name>NAD(+)</name>
        <dbReference type="ChEBI" id="CHEBI:57540"/>
    </ligand>
</feature>
<evidence type="ECO:0000256" key="2">
    <source>
        <dbReference type="ARBA" id="ARBA00012722"/>
    </source>
</evidence>
<feature type="binding site" evidence="14">
    <location>
        <position position="282"/>
    </location>
    <ligand>
        <name>NAD(+)</name>
        <dbReference type="ChEBI" id="CHEBI:57540"/>
    </ligand>
</feature>
<feature type="binding site" evidence="14">
    <location>
        <position position="306"/>
    </location>
    <ligand>
        <name>NAD(+)</name>
        <dbReference type="ChEBI" id="CHEBI:57540"/>
    </ligand>
</feature>
<evidence type="ECO:0000313" key="18">
    <source>
        <dbReference type="Proteomes" id="UP000823928"/>
    </source>
</evidence>
<comment type="catalytic activity">
    <reaction evidence="12 14 15">
        <text>NAD(+) + (deoxyribonucleotide)n-3'-hydroxyl + 5'-phospho-(deoxyribonucleotide)m = (deoxyribonucleotide)n+m + AMP + beta-nicotinamide D-nucleotide.</text>
        <dbReference type="EC" id="6.5.1.2"/>
    </reaction>
</comment>
<dbReference type="GO" id="GO:0006281">
    <property type="term" value="P:DNA repair"/>
    <property type="evidence" value="ECO:0007669"/>
    <property type="project" value="UniProtKB-KW"/>
</dbReference>
<feature type="binding site" evidence="14">
    <location>
        <position position="131"/>
    </location>
    <ligand>
        <name>NAD(+)</name>
        <dbReference type="ChEBI" id="CHEBI:57540"/>
    </ligand>
</feature>
<dbReference type="Gene3D" id="2.40.50.140">
    <property type="entry name" value="Nucleic acid-binding proteins"/>
    <property type="match status" value="1"/>
</dbReference>
<feature type="binding site" evidence="14">
    <location>
        <position position="423"/>
    </location>
    <ligand>
        <name>Zn(2+)</name>
        <dbReference type="ChEBI" id="CHEBI:29105"/>
    </ligand>
</feature>
<comment type="function">
    <text evidence="1 14">DNA ligase that catalyzes the formation of phosphodiester linkages between 5'-phosphoryl and 3'-hydroxyl groups in double-stranded DNA using NAD as a coenzyme and as the energy source for the reaction. It is essential for DNA replication and repair of damaged DNA.</text>
</comment>
<dbReference type="SUPFAM" id="SSF50249">
    <property type="entry name" value="Nucleic acid-binding proteins"/>
    <property type="match status" value="1"/>
</dbReference>
<dbReference type="CDD" id="cd17748">
    <property type="entry name" value="BRCT_DNA_ligase_like"/>
    <property type="match status" value="1"/>
</dbReference>
<dbReference type="InterPro" id="IPR010994">
    <property type="entry name" value="RuvA_2-like"/>
</dbReference>
<keyword evidence="9 14" id="KW-0460">Magnesium</keyword>
<dbReference type="CDD" id="cd00114">
    <property type="entry name" value="LIGANc"/>
    <property type="match status" value="1"/>
</dbReference>
<dbReference type="InterPro" id="IPR003583">
    <property type="entry name" value="Hlx-hairpin-Hlx_DNA-bd_motif"/>
</dbReference>
<dbReference type="EC" id="6.5.1.2" evidence="2 14"/>
<evidence type="ECO:0000256" key="7">
    <source>
        <dbReference type="ARBA" id="ARBA00022763"/>
    </source>
</evidence>
<dbReference type="FunFam" id="2.40.50.140:FF:000012">
    <property type="entry name" value="DNA ligase"/>
    <property type="match status" value="1"/>
</dbReference>
<dbReference type="Pfam" id="PF03119">
    <property type="entry name" value="DNA_ligase_ZBD"/>
    <property type="match status" value="1"/>
</dbReference>
<dbReference type="Gene3D" id="6.20.10.30">
    <property type="match status" value="1"/>
</dbReference>
<dbReference type="InterPro" id="IPR001357">
    <property type="entry name" value="BRCT_dom"/>
</dbReference>
<feature type="binding site" evidence="14">
    <location>
        <begin position="30"/>
        <end position="34"/>
    </location>
    <ligand>
        <name>NAD(+)</name>
        <dbReference type="ChEBI" id="CHEBI:57540"/>
    </ligand>
</feature>
<feature type="domain" description="BRCT" evidence="16">
    <location>
        <begin position="580"/>
        <end position="662"/>
    </location>
</feature>
<dbReference type="InterPro" id="IPR041663">
    <property type="entry name" value="DisA/LigA_HHH"/>
</dbReference>
<dbReference type="SUPFAM" id="SSF52113">
    <property type="entry name" value="BRCT domain"/>
    <property type="match status" value="1"/>
</dbReference>
<dbReference type="GO" id="GO:0005829">
    <property type="term" value="C:cytosol"/>
    <property type="evidence" value="ECO:0007669"/>
    <property type="project" value="TreeGrafter"/>
</dbReference>
<gene>
    <name evidence="14 17" type="primary">ligA</name>
    <name evidence="17" type="ORF">IAC10_03975</name>
</gene>
<feature type="binding site" evidence="14">
    <location>
        <position position="108"/>
    </location>
    <ligand>
        <name>NAD(+)</name>
        <dbReference type="ChEBI" id="CHEBI:57540"/>
    </ligand>
</feature>
<keyword evidence="7 14" id="KW-0227">DNA damage</keyword>
<dbReference type="GO" id="GO:0046872">
    <property type="term" value="F:metal ion binding"/>
    <property type="evidence" value="ECO:0007669"/>
    <property type="project" value="UniProtKB-KW"/>
</dbReference>
<dbReference type="Pfam" id="PF01653">
    <property type="entry name" value="DNA_ligase_aden"/>
    <property type="match status" value="1"/>
</dbReference>
<dbReference type="PROSITE" id="PS01055">
    <property type="entry name" value="DNA_LIGASE_N1"/>
    <property type="match status" value="1"/>
</dbReference>
<dbReference type="Gene3D" id="3.40.50.10190">
    <property type="entry name" value="BRCT domain"/>
    <property type="match status" value="1"/>
</dbReference>
<evidence type="ECO:0000256" key="8">
    <source>
        <dbReference type="ARBA" id="ARBA00022833"/>
    </source>
</evidence>
<dbReference type="GO" id="GO:0003677">
    <property type="term" value="F:DNA binding"/>
    <property type="evidence" value="ECO:0007669"/>
    <property type="project" value="InterPro"/>
</dbReference>
<dbReference type="GO" id="GO:0003911">
    <property type="term" value="F:DNA ligase (NAD+) activity"/>
    <property type="evidence" value="ECO:0007669"/>
    <property type="project" value="UniProtKB-UniRule"/>
</dbReference>
<dbReference type="InterPro" id="IPR033136">
    <property type="entry name" value="DNA_ligase_CS"/>
</dbReference>
<comment type="cofactor">
    <cofactor evidence="14">
        <name>Mg(2+)</name>
        <dbReference type="ChEBI" id="CHEBI:18420"/>
    </cofactor>
    <cofactor evidence="14">
        <name>Mn(2+)</name>
        <dbReference type="ChEBI" id="CHEBI:29035"/>
    </cofactor>
</comment>
<feature type="active site" description="N6-AMP-lysine intermediate" evidence="14">
    <location>
        <position position="110"/>
    </location>
</feature>
<evidence type="ECO:0000256" key="9">
    <source>
        <dbReference type="ARBA" id="ARBA00022842"/>
    </source>
</evidence>
<reference evidence="17" key="1">
    <citation type="submission" date="2020-10" db="EMBL/GenBank/DDBJ databases">
        <authorList>
            <person name="Gilroy R."/>
        </authorList>
    </citation>
    <scope>NUCLEOTIDE SEQUENCE</scope>
    <source>
        <strain evidence="17">6276</strain>
    </source>
</reference>
<dbReference type="SUPFAM" id="SSF47781">
    <property type="entry name" value="RuvA domain 2-like"/>
    <property type="match status" value="1"/>
</dbReference>
<evidence type="ECO:0000313" key="17">
    <source>
        <dbReference type="EMBL" id="HIS35771.1"/>
    </source>
</evidence>
<dbReference type="InterPro" id="IPR018239">
    <property type="entry name" value="DNA_ligase_AS"/>
</dbReference>
<dbReference type="InterPro" id="IPR013840">
    <property type="entry name" value="DNAligase_N"/>
</dbReference>
<dbReference type="InterPro" id="IPR004149">
    <property type="entry name" value="Znf_DNAligase_C4"/>
</dbReference>
<dbReference type="Gene3D" id="1.10.150.20">
    <property type="entry name" value="5' to 3' exonuclease, C-terminal subdomain"/>
    <property type="match status" value="2"/>
</dbReference>
<evidence type="ECO:0000256" key="13">
    <source>
        <dbReference type="ARBA" id="ARBA00060881"/>
    </source>
</evidence>
<evidence type="ECO:0000256" key="4">
    <source>
        <dbReference type="ARBA" id="ARBA00022598"/>
    </source>
</evidence>
<keyword evidence="4 14" id="KW-0436">Ligase</keyword>
<evidence type="ECO:0000256" key="15">
    <source>
        <dbReference type="RuleBase" id="RU000618"/>
    </source>
</evidence>
<keyword evidence="10 14" id="KW-0520">NAD</keyword>
<reference evidence="17" key="2">
    <citation type="journal article" date="2021" name="PeerJ">
        <title>Extensive microbial diversity within the chicken gut microbiome revealed by metagenomics and culture.</title>
        <authorList>
            <person name="Gilroy R."/>
            <person name="Ravi A."/>
            <person name="Getino M."/>
            <person name="Pursley I."/>
            <person name="Horton D.L."/>
            <person name="Alikhan N.F."/>
            <person name="Baker D."/>
            <person name="Gharbi K."/>
            <person name="Hall N."/>
            <person name="Watson M."/>
            <person name="Adriaenssens E.M."/>
            <person name="Foster-Nyarko E."/>
            <person name="Jarju S."/>
            <person name="Secka A."/>
            <person name="Antonio M."/>
            <person name="Oren A."/>
            <person name="Chaudhuri R.R."/>
            <person name="La Ragione R."/>
            <person name="Hildebrand F."/>
            <person name="Pallen M.J."/>
        </authorList>
    </citation>
    <scope>NUCLEOTIDE SEQUENCE</scope>
    <source>
        <strain evidence="17">6276</strain>
    </source>
</reference>
<evidence type="ECO:0000256" key="12">
    <source>
        <dbReference type="ARBA" id="ARBA00034005"/>
    </source>
</evidence>
<dbReference type="Pfam" id="PF00533">
    <property type="entry name" value="BRCT"/>
    <property type="match status" value="1"/>
</dbReference>
<dbReference type="InterPro" id="IPR036420">
    <property type="entry name" value="BRCT_dom_sf"/>
</dbReference>
<dbReference type="GO" id="GO:0006260">
    <property type="term" value="P:DNA replication"/>
    <property type="evidence" value="ECO:0007669"/>
    <property type="project" value="UniProtKB-KW"/>
</dbReference>
<keyword evidence="11 14" id="KW-0234">DNA repair</keyword>
<evidence type="ECO:0000256" key="10">
    <source>
        <dbReference type="ARBA" id="ARBA00023027"/>
    </source>
</evidence>
<keyword evidence="8 14" id="KW-0862">Zinc</keyword>
<dbReference type="Pfam" id="PF12826">
    <property type="entry name" value="HHH_2"/>
    <property type="match status" value="1"/>
</dbReference>
<dbReference type="SMART" id="SM00532">
    <property type="entry name" value="LIGANc"/>
    <property type="match status" value="1"/>
</dbReference>
<dbReference type="AlphaFoldDB" id="A0A9D1EXF7"/>
<evidence type="ECO:0000256" key="11">
    <source>
        <dbReference type="ARBA" id="ARBA00023204"/>
    </source>
</evidence>